<dbReference type="OrthoDB" id="3824970at2759"/>
<gene>
    <name evidence="2" type="ORF">NECAME_15706</name>
</gene>
<evidence type="ECO:0000313" key="3">
    <source>
        <dbReference type="Proteomes" id="UP000053676"/>
    </source>
</evidence>
<keyword evidence="3" id="KW-1185">Reference proteome</keyword>
<organism evidence="2 3">
    <name type="scientific">Necator americanus</name>
    <name type="common">Human hookworm</name>
    <dbReference type="NCBI Taxonomy" id="51031"/>
    <lineage>
        <taxon>Eukaryota</taxon>
        <taxon>Metazoa</taxon>
        <taxon>Ecdysozoa</taxon>
        <taxon>Nematoda</taxon>
        <taxon>Chromadorea</taxon>
        <taxon>Rhabditida</taxon>
        <taxon>Rhabditina</taxon>
        <taxon>Rhabditomorpha</taxon>
        <taxon>Strongyloidea</taxon>
        <taxon>Ancylostomatidae</taxon>
        <taxon>Bunostominae</taxon>
        <taxon>Necator</taxon>
    </lineage>
</organism>
<feature type="transmembrane region" description="Helical" evidence="1">
    <location>
        <begin position="159"/>
        <end position="176"/>
    </location>
</feature>
<feature type="transmembrane region" description="Helical" evidence="1">
    <location>
        <begin position="136"/>
        <end position="153"/>
    </location>
</feature>
<proteinExistence type="predicted"/>
<accession>W2SIR0</accession>
<dbReference type="KEGG" id="nai:NECAME_15706"/>
<reference evidence="3" key="1">
    <citation type="journal article" date="2014" name="Nat. Genet.">
        <title>Genome of the human hookworm Necator americanus.</title>
        <authorList>
            <person name="Tang Y.T."/>
            <person name="Gao X."/>
            <person name="Rosa B.A."/>
            <person name="Abubucker S."/>
            <person name="Hallsworth-Pepin K."/>
            <person name="Martin J."/>
            <person name="Tyagi R."/>
            <person name="Heizer E."/>
            <person name="Zhang X."/>
            <person name="Bhonagiri-Palsikar V."/>
            <person name="Minx P."/>
            <person name="Warren W.C."/>
            <person name="Wang Q."/>
            <person name="Zhan B."/>
            <person name="Hotez P.J."/>
            <person name="Sternberg P.W."/>
            <person name="Dougall A."/>
            <person name="Gaze S.T."/>
            <person name="Mulvenna J."/>
            <person name="Sotillo J."/>
            <person name="Ranganathan S."/>
            <person name="Rabelo E.M."/>
            <person name="Wilson R.K."/>
            <person name="Felgner P.L."/>
            <person name="Bethony J."/>
            <person name="Hawdon J.M."/>
            <person name="Gasser R.B."/>
            <person name="Loukas A."/>
            <person name="Mitreva M."/>
        </authorList>
    </citation>
    <scope>NUCLEOTIDE SEQUENCE [LARGE SCALE GENOMIC DNA]</scope>
</reference>
<evidence type="ECO:0000313" key="2">
    <source>
        <dbReference type="EMBL" id="ETN68637.1"/>
    </source>
</evidence>
<dbReference type="STRING" id="51031.W2SIR0"/>
<keyword evidence="1" id="KW-0812">Transmembrane</keyword>
<evidence type="ECO:0000256" key="1">
    <source>
        <dbReference type="SAM" id="Phobius"/>
    </source>
</evidence>
<sequence length="239" mass="27230">MDRPRRNNHTAFSSVLRLSRTPFPSLTSYIVISFCISFIALANIISIFKSQPEIRSLLQEEILNSSLTSIYDAKDLEYLSSLTVVQTVQYIKGNSPLIWVSVNTYFAVLALIAKFVTKLTFKELTRQEEVIVRHGFLSFLMFSVVFLSVVAGAHQSHRILPWLVWFGIIGFMTVLHDIAYQRFKFVSTSAGSSGGRLSWLCFSLFVFAVLLVMLVIRFHDHINVSHMLFLLVDVSVSYF</sequence>
<keyword evidence="1" id="KW-0472">Membrane</keyword>
<feature type="transmembrane region" description="Helical" evidence="1">
    <location>
        <begin position="97"/>
        <end position="116"/>
    </location>
</feature>
<feature type="transmembrane region" description="Helical" evidence="1">
    <location>
        <begin position="26"/>
        <end position="48"/>
    </location>
</feature>
<keyword evidence="1" id="KW-1133">Transmembrane helix</keyword>
<dbReference type="EMBL" id="KI669225">
    <property type="protein sequence ID" value="ETN68637.1"/>
    <property type="molecule type" value="Genomic_DNA"/>
</dbReference>
<dbReference type="AlphaFoldDB" id="W2SIR0"/>
<name>W2SIR0_NECAM</name>
<feature type="transmembrane region" description="Helical" evidence="1">
    <location>
        <begin position="197"/>
        <end position="218"/>
    </location>
</feature>
<protein>
    <submittedName>
        <fullName evidence="2">Uncharacterized protein</fullName>
    </submittedName>
</protein>
<feature type="non-terminal residue" evidence="2">
    <location>
        <position position="239"/>
    </location>
</feature>
<dbReference type="Proteomes" id="UP000053676">
    <property type="component" value="Unassembled WGS sequence"/>
</dbReference>